<dbReference type="PANTHER" id="PTHR34406:SF1">
    <property type="entry name" value="PROTEIN YCEI"/>
    <property type="match status" value="1"/>
</dbReference>
<accession>A0A829WX93</accession>
<dbReference type="SMART" id="SM00867">
    <property type="entry name" value="YceI"/>
    <property type="match status" value="1"/>
</dbReference>
<evidence type="ECO:0000256" key="1">
    <source>
        <dbReference type="SAM" id="SignalP"/>
    </source>
</evidence>
<evidence type="ECO:0000313" key="3">
    <source>
        <dbReference type="EMBL" id="GEM17763.1"/>
    </source>
</evidence>
<dbReference type="Pfam" id="PF04264">
    <property type="entry name" value="YceI"/>
    <property type="match status" value="1"/>
</dbReference>
<dbReference type="EMBL" id="BARJ01000011">
    <property type="protein sequence ID" value="GEM17763.1"/>
    <property type="molecule type" value="Genomic_DNA"/>
</dbReference>
<keyword evidence="1" id="KW-0732">Signal</keyword>
<dbReference type="SUPFAM" id="SSF101874">
    <property type="entry name" value="YceI-like"/>
    <property type="match status" value="1"/>
</dbReference>
<evidence type="ECO:0000313" key="4">
    <source>
        <dbReference type="Proteomes" id="UP000484858"/>
    </source>
</evidence>
<name>A0A829WX93_GLUOY</name>
<dbReference type="InterPro" id="IPR007372">
    <property type="entry name" value="Lipid/polyisoprenoid-bd_YceI"/>
</dbReference>
<comment type="caution">
    <text evidence="3">The sequence shown here is derived from an EMBL/GenBank/DDBJ whole genome shotgun (WGS) entry which is preliminary data.</text>
</comment>
<dbReference type="Gene3D" id="2.40.128.110">
    <property type="entry name" value="Lipid/polyisoprenoid-binding, YceI-like"/>
    <property type="match status" value="1"/>
</dbReference>
<dbReference type="PANTHER" id="PTHR34406">
    <property type="entry name" value="PROTEIN YCEI"/>
    <property type="match status" value="1"/>
</dbReference>
<sequence>MSSTHFNQKDHDIMKTRFLKSAGAAFALALLSSTAYAANPADVQSGAYTVETSHTQIGFSVLHFGFTYYSGQLSGITGALQLDTAHPEASHLNVTIPVSSISTTSTVLTGELKNSEWFDVAKYPDATFVSTQVRRTGTDEALVTGNLTLHGVTHPEVLHVHFVGAGVNPMDKAYTVGFQAEATIHRSDFGVKKYVPYVGDDVTLTIAGAFEKTATK</sequence>
<feature type="domain" description="Lipid/polyisoprenoid-binding YceI-like" evidence="2">
    <location>
        <begin position="47"/>
        <end position="211"/>
    </location>
</feature>
<protein>
    <recommendedName>
        <fullName evidence="2">Lipid/polyisoprenoid-binding YceI-like domain-containing protein</fullName>
    </recommendedName>
</protein>
<dbReference type="InterPro" id="IPR036761">
    <property type="entry name" value="TTHA0802/YceI-like_sf"/>
</dbReference>
<feature type="chain" id="PRO_5032965585" description="Lipid/polyisoprenoid-binding YceI-like domain-containing protein" evidence="1">
    <location>
        <begin position="38"/>
        <end position="216"/>
    </location>
</feature>
<dbReference type="Proteomes" id="UP000484858">
    <property type="component" value="Unassembled WGS sequence"/>
</dbReference>
<evidence type="ECO:0000259" key="2">
    <source>
        <dbReference type="SMART" id="SM00867"/>
    </source>
</evidence>
<reference evidence="3 4" key="1">
    <citation type="submission" date="2013-04" db="EMBL/GenBank/DDBJ databases">
        <title>Gluconobacter oxydans NBRC 3293 whole genome sequence.</title>
        <authorList>
            <person name="Matsutani M."/>
            <person name="Yakushi T."/>
            <person name="Matsushita K."/>
        </authorList>
    </citation>
    <scope>NUCLEOTIDE SEQUENCE [LARGE SCALE GENOMIC DNA]</scope>
    <source>
        <strain evidence="3 4">NBRC 3293</strain>
    </source>
</reference>
<feature type="signal peptide" evidence="1">
    <location>
        <begin position="1"/>
        <end position="37"/>
    </location>
</feature>
<proteinExistence type="predicted"/>
<organism evidence="3 4">
    <name type="scientific">Gluconobacter oxydans NBRC 3293</name>
    <dbReference type="NCBI Taxonomy" id="1315969"/>
    <lineage>
        <taxon>Bacteria</taxon>
        <taxon>Pseudomonadati</taxon>
        <taxon>Pseudomonadota</taxon>
        <taxon>Alphaproteobacteria</taxon>
        <taxon>Acetobacterales</taxon>
        <taxon>Acetobacteraceae</taxon>
        <taxon>Gluconobacter</taxon>
    </lineage>
</organism>
<dbReference type="AlphaFoldDB" id="A0A829WX93"/>
<gene>
    <name evidence="3" type="ORF">NBRC3293_2260</name>
</gene>